<accession>A0A076MSQ5</accession>
<name>A0A076MSQ5_AMYME</name>
<protein>
    <submittedName>
        <fullName evidence="2">N-methylhydantoinase alpha subunit</fullName>
    </submittedName>
</protein>
<proteinExistence type="predicted"/>
<dbReference type="HOGENOM" id="CLU_020413_1_0_11"/>
<dbReference type="AlphaFoldDB" id="A0A076MSQ5"/>
<dbReference type="Pfam" id="PF02538">
    <property type="entry name" value="Hydantoinase_B"/>
    <property type="match status" value="1"/>
</dbReference>
<dbReference type="GO" id="GO:0017168">
    <property type="term" value="F:5-oxoprolinase (ATP-hydrolyzing) activity"/>
    <property type="evidence" value="ECO:0007669"/>
    <property type="project" value="TreeGrafter"/>
</dbReference>
<dbReference type="PANTHER" id="PTHR11365:SF23">
    <property type="entry name" value="HYPOTHETICAL 5-OXOPROLINASE (EUROFUNG)-RELATED"/>
    <property type="match status" value="1"/>
</dbReference>
<feature type="domain" description="Hydantoinase B/oxoprolinase" evidence="1">
    <location>
        <begin position="5"/>
        <end position="525"/>
    </location>
</feature>
<dbReference type="InterPro" id="IPR045079">
    <property type="entry name" value="Oxoprolinase-like"/>
</dbReference>
<evidence type="ECO:0000313" key="2">
    <source>
        <dbReference type="EMBL" id="AIJ23953.1"/>
    </source>
</evidence>
<keyword evidence="3" id="KW-1185">Reference proteome</keyword>
<dbReference type="GO" id="GO:0006749">
    <property type="term" value="P:glutathione metabolic process"/>
    <property type="evidence" value="ECO:0007669"/>
    <property type="project" value="TreeGrafter"/>
</dbReference>
<dbReference type="Proteomes" id="UP000062973">
    <property type="component" value="Chromosome"/>
</dbReference>
<dbReference type="PATRIC" id="fig|1068978.7.peg.4128"/>
<organism evidence="2 3">
    <name type="scientific">Amycolatopsis methanolica 239</name>
    <dbReference type="NCBI Taxonomy" id="1068978"/>
    <lineage>
        <taxon>Bacteria</taxon>
        <taxon>Bacillati</taxon>
        <taxon>Actinomycetota</taxon>
        <taxon>Actinomycetes</taxon>
        <taxon>Pseudonocardiales</taxon>
        <taxon>Pseudonocardiaceae</taxon>
        <taxon>Amycolatopsis</taxon>
        <taxon>Amycolatopsis methanolica group</taxon>
    </lineage>
</organism>
<dbReference type="RefSeq" id="WP_017982786.1">
    <property type="nucleotide sequence ID" value="NZ_AQUL01000001.1"/>
</dbReference>
<dbReference type="InterPro" id="IPR003692">
    <property type="entry name" value="Hydantoinase_B"/>
</dbReference>
<dbReference type="STRING" id="1068978.AMETH_3861"/>
<dbReference type="EMBL" id="CP009110">
    <property type="protein sequence ID" value="AIJ23953.1"/>
    <property type="molecule type" value="Genomic_DNA"/>
</dbReference>
<dbReference type="OrthoDB" id="102473at2"/>
<evidence type="ECO:0000313" key="3">
    <source>
        <dbReference type="Proteomes" id="UP000062973"/>
    </source>
</evidence>
<dbReference type="GO" id="GO:0005829">
    <property type="term" value="C:cytosol"/>
    <property type="evidence" value="ECO:0007669"/>
    <property type="project" value="TreeGrafter"/>
</dbReference>
<reference evidence="2 3" key="1">
    <citation type="submission" date="2014-07" db="EMBL/GenBank/DDBJ databases">
        <title>Whole Genome Sequence of the Amycolatopsis methanolica 239.</title>
        <authorList>
            <person name="Tang B."/>
        </authorList>
    </citation>
    <scope>NUCLEOTIDE SEQUENCE [LARGE SCALE GENOMIC DNA]</scope>
    <source>
        <strain evidence="2 3">239</strain>
    </source>
</reference>
<dbReference type="PANTHER" id="PTHR11365">
    <property type="entry name" value="5-OXOPROLINASE RELATED"/>
    <property type="match status" value="1"/>
</dbReference>
<sequence>MTELDPLSIAVIRGRLEQIADEMDTVFERMAFSPVISDAWDRADGIYSPVDGSMIVQGNRGLPIFVGTMQYTVASVIAGASEVRQGDTFIVNDPFAGGTHIMDTKMVRPFFYRGELFAYLANTGHWPDLGGRVPGGFGAAATDCYQEGLRLPPVKLFSGDELNADIVAILQTNSRLPDDVLGDIDAQATALRAGETRLTELLDEYGPDQVRAVIDALRERSARQMRSYIAEIPDGTYSFVEEMDNDGITDEVLRIDARITVAGEELTIDFSHSSPPCQGPMNSVYAATVSSSIVAIKHLFPDIPINSGIFEPITFVIPDTVFLNAKPPRPVAGCAAETSQRIITAVMGALAEAAPDRVPAGSSATVNNLSIGGVREDGTPFVLYVFLGGGYGGHPAGDGLSNGCSLMSIGRVQSIETLEQRYPLRFRKYGLRDGSAGHGRHRGGFGVHFEFEFTAAEGQASLLGDQAKTAPVGRAGGTPGQPSSPWFRIGGEQVALPMISKGENVLLRAGDIVCLRTPGGGGYGPTAERDPEAVATDLEHGYLDDETARRIYAHTA</sequence>
<dbReference type="eggNOG" id="COG0146">
    <property type="taxonomic scope" value="Bacteria"/>
</dbReference>
<evidence type="ECO:0000259" key="1">
    <source>
        <dbReference type="Pfam" id="PF02538"/>
    </source>
</evidence>
<gene>
    <name evidence="2" type="ORF">AMETH_3861</name>
</gene>
<dbReference type="KEGG" id="amq:AMETH_3861"/>